<protein>
    <recommendedName>
        <fullName evidence="3">Type II secretion system protein GspC N-terminal domain-containing protein</fullName>
    </recommendedName>
</protein>
<evidence type="ECO:0000313" key="1">
    <source>
        <dbReference type="EMBL" id="MFD2561880.1"/>
    </source>
</evidence>
<organism evidence="1 2">
    <name type="scientific">Aquimarina rubra</name>
    <dbReference type="NCBI Taxonomy" id="1920033"/>
    <lineage>
        <taxon>Bacteria</taxon>
        <taxon>Pseudomonadati</taxon>
        <taxon>Bacteroidota</taxon>
        <taxon>Flavobacteriia</taxon>
        <taxon>Flavobacteriales</taxon>
        <taxon>Flavobacteriaceae</taxon>
        <taxon>Aquimarina</taxon>
    </lineage>
</organism>
<dbReference type="Proteomes" id="UP001597319">
    <property type="component" value="Unassembled WGS sequence"/>
</dbReference>
<dbReference type="EMBL" id="JBHULE010000008">
    <property type="protein sequence ID" value="MFD2561880.1"/>
    <property type="molecule type" value="Genomic_DNA"/>
</dbReference>
<proteinExistence type="predicted"/>
<sequence>MQKKKINKVLIIAVALIWGVVLYKFAAPYFLTNDVVVTADALVSPPKILLRKKDTFNLNIPTRDPFLGKTISKRKSVVSAPSRPQKVSRPKMPVSKNWPRIEYLGFIKSKESTSRLGLLRVNGTLKRVRNGAKIQDIIIKNISEDMISIQFGKDTKDFRKQN</sequence>
<accession>A0ABW5LBD3</accession>
<dbReference type="RefSeq" id="WP_378289989.1">
    <property type="nucleotide sequence ID" value="NZ_JBHULE010000008.1"/>
</dbReference>
<comment type="caution">
    <text evidence="1">The sequence shown here is derived from an EMBL/GenBank/DDBJ whole genome shotgun (WGS) entry which is preliminary data.</text>
</comment>
<evidence type="ECO:0000313" key="2">
    <source>
        <dbReference type="Proteomes" id="UP001597319"/>
    </source>
</evidence>
<keyword evidence="2" id="KW-1185">Reference proteome</keyword>
<reference evidence="2" key="1">
    <citation type="journal article" date="2019" name="Int. J. Syst. Evol. Microbiol.">
        <title>The Global Catalogue of Microorganisms (GCM) 10K type strain sequencing project: providing services to taxonomists for standard genome sequencing and annotation.</title>
        <authorList>
            <consortium name="The Broad Institute Genomics Platform"/>
            <consortium name="The Broad Institute Genome Sequencing Center for Infectious Disease"/>
            <person name="Wu L."/>
            <person name="Ma J."/>
        </authorList>
    </citation>
    <scope>NUCLEOTIDE SEQUENCE [LARGE SCALE GENOMIC DNA]</scope>
    <source>
        <strain evidence="2">KCTC 52274</strain>
    </source>
</reference>
<gene>
    <name evidence="1" type="ORF">ACFSR1_04300</name>
</gene>
<name>A0ABW5LBD3_9FLAO</name>
<evidence type="ECO:0008006" key="3">
    <source>
        <dbReference type="Google" id="ProtNLM"/>
    </source>
</evidence>